<dbReference type="AlphaFoldDB" id="A0AAE3YPA1"/>
<evidence type="ECO:0000313" key="3">
    <source>
        <dbReference type="Proteomes" id="UP001183643"/>
    </source>
</evidence>
<dbReference type="RefSeq" id="WP_310367854.1">
    <property type="nucleotide sequence ID" value="NZ_JAVDYB010000001.1"/>
</dbReference>
<gene>
    <name evidence="2" type="ORF">J2S41_002839</name>
</gene>
<protein>
    <submittedName>
        <fullName evidence="2">Uncharacterized protein</fullName>
    </submittedName>
</protein>
<dbReference type="Proteomes" id="UP001183643">
    <property type="component" value="Unassembled WGS sequence"/>
</dbReference>
<feature type="transmembrane region" description="Helical" evidence="1">
    <location>
        <begin position="37"/>
        <end position="60"/>
    </location>
</feature>
<keyword evidence="3" id="KW-1185">Reference proteome</keyword>
<dbReference type="EMBL" id="JAVDYB010000001">
    <property type="protein sequence ID" value="MDR7276061.1"/>
    <property type="molecule type" value="Genomic_DNA"/>
</dbReference>
<keyword evidence="1" id="KW-0472">Membrane</keyword>
<sequence>MLPEQPGLYVLIAVLCLVVAMKSMRRAPEPVGVVAEMLRATFVVAFAMGVAFVFVLAAALTA</sequence>
<feature type="transmembrane region" description="Helical" evidence="1">
    <location>
        <begin position="6"/>
        <end position="25"/>
    </location>
</feature>
<keyword evidence="1" id="KW-0812">Transmembrane</keyword>
<keyword evidence="1" id="KW-1133">Transmembrane helix</keyword>
<proteinExistence type="predicted"/>
<name>A0AAE3YPA1_9ACTN</name>
<reference evidence="2" key="1">
    <citation type="submission" date="2023-07" db="EMBL/GenBank/DDBJ databases">
        <title>Sequencing the genomes of 1000 actinobacteria strains.</title>
        <authorList>
            <person name="Klenk H.-P."/>
        </authorList>
    </citation>
    <scope>NUCLEOTIDE SEQUENCE</scope>
    <source>
        <strain evidence="2">DSM 44707</strain>
    </source>
</reference>
<accession>A0AAE3YPA1</accession>
<comment type="caution">
    <text evidence="2">The sequence shown here is derived from an EMBL/GenBank/DDBJ whole genome shotgun (WGS) entry which is preliminary data.</text>
</comment>
<organism evidence="2 3">
    <name type="scientific">Catenuloplanes atrovinosus</name>
    <dbReference type="NCBI Taxonomy" id="137266"/>
    <lineage>
        <taxon>Bacteria</taxon>
        <taxon>Bacillati</taxon>
        <taxon>Actinomycetota</taxon>
        <taxon>Actinomycetes</taxon>
        <taxon>Micromonosporales</taxon>
        <taxon>Micromonosporaceae</taxon>
        <taxon>Catenuloplanes</taxon>
    </lineage>
</organism>
<evidence type="ECO:0000256" key="1">
    <source>
        <dbReference type="SAM" id="Phobius"/>
    </source>
</evidence>
<evidence type="ECO:0000313" key="2">
    <source>
        <dbReference type="EMBL" id="MDR7276061.1"/>
    </source>
</evidence>